<accession>A0ABR5P4K5</accession>
<evidence type="ECO:0000256" key="2">
    <source>
        <dbReference type="ARBA" id="ARBA00022605"/>
    </source>
</evidence>
<protein>
    <recommendedName>
        <fullName evidence="7">Gamma-glutamyl phosphate reductase</fullName>
        <shortName evidence="7">GPR</shortName>
        <ecNumber evidence="7">1.2.1.41</ecNumber>
    </recommendedName>
    <alternativeName>
        <fullName evidence="7">Glutamate-5-semialdehyde dehydrogenase</fullName>
    </alternativeName>
    <alternativeName>
        <fullName evidence="7">Glutamyl-gamma-semialdehyde dehydrogenase</fullName>
        <shortName evidence="7">GSA dehydrogenase</shortName>
    </alternativeName>
</protein>
<comment type="caution">
    <text evidence="9">The sequence shown here is derived from an EMBL/GenBank/DDBJ whole genome shotgun (WGS) entry which is preliminary data.</text>
</comment>
<comment type="catalytic activity">
    <reaction evidence="6 7">
        <text>L-glutamate 5-semialdehyde + phosphate + NADP(+) = L-glutamyl 5-phosphate + NADPH + H(+)</text>
        <dbReference type="Rhea" id="RHEA:19541"/>
        <dbReference type="ChEBI" id="CHEBI:15378"/>
        <dbReference type="ChEBI" id="CHEBI:43474"/>
        <dbReference type="ChEBI" id="CHEBI:57783"/>
        <dbReference type="ChEBI" id="CHEBI:58066"/>
        <dbReference type="ChEBI" id="CHEBI:58274"/>
        <dbReference type="ChEBI" id="CHEBI:58349"/>
        <dbReference type="EC" id="1.2.1.41"/>
    </reaction>
</comment>
<evidence type="ECO:0000259" key="8">
    <source>
        <dbReference type="Pfam" id="PF00171"/>
    </source>
</evidence>
<comment type="similarity">
    <text evidence="7">Belongs to the gamma-glutamyl phosphate reductase family.</text>
</comment>
<dbReference type="InterPro" id="IPR000965">
    <property type="entry name" value="GPR_dom"/>
</dbReference>
<dbReference type="EC" id="1.2.1.41" evidence="7"/>
<evidence type="ECO:0000256" key="5">
    <source>
        <dbReference type="ARBA" id="ARBA00023002"/>
    </source>
</evidence>
<gene>
    <name evidence="7" type="primary">proA</name>
    <name evidence="9" type="ORF">FC88_GL001395</name>
</gene>
<evidence type="ECO:0000256" key="3">
    <source>
        <dbReference type="ARBA" id="ARBA00022650"/>
    </source>
</evidence>
<comment type="subcellular location">
    <subcellularLocation>
        <location evidence="7">Cytoplasm</location>
    </subcellularLocation>
</comment>
<dbReference type="PANTHER" id="PTHR11063">
    <property type="entry name" value="GLUTAMATE SEMIALDEHYDE DEHYDROGENASE"/>
    <property type="match status" value="1"/>
</dbReference>
<comment type="function">
    <text evidence="7">Catalyzes the NADPH-dependent reduction of L-glutamate 5-phosphate into L-glutamate 5-semialdehyde and phosphate. The product spontaneously undergoes cyclization to form 1-pyrroline-5-carboxylate.</text>
</comment>
<dbReference type="HAMAP" id="MF_00412">
    <property type="entry name" value="ProA"/>
    <property type="match status" value="1"/>
</dbReference>
<dbReference type="InterPro" id="IPR015590">
    <property type="entry name" value="Aldehyde_DH_dom"/>
</dbReference>
<dbReference type="PIRSF" id="PIRSF000151">
    <property type="entry name" value="GPR"/>
    <property type="match status" value="1"/>
</dbReference>
<keyword evidence="10" id="KW-1185">Reference proteome</keyword>
<dbReference type="InterPro" id="IPR012134">
    <property type="entry name" value="Glu-5-SA_DH"/>
</dbReference>
<dbReference type="SUPFAM" id="SSF53720">
    <property type="entry name" value="ALDH-like"/>
    <property type="match status" value="1"/>
</dbReference>
<dbReference type="Proteomes" id="UP000051379">
    <property type="component" value="Unassembled WGS sequence"/>
</dbReference>
<dbReference type="PANTHER" id="PTHR11063:SF8">
    <property type="entry name" value="DELTA-1-PYRROLINE-5-CARBOXYLATE SYNTHASE"/>
    <property type="match status" value="1"/>
</dbReference>
<evidence type="ECO:0000256" key="7">
    <source>
        <dbReference type="HAMAP-Rule" id="MF_00412"/>
    </source>
</evidence>
<dbReference type="Gene3D" id="3.40.605.10">
    <property type="entry name" value="Aldehyde Dehydrogenase, Chain A, domain 1"/>
    <property type="match status" value="1"/>
</dbReference>
<reference evidence="9 10" key="1">
    <citation type="journal article" date="2015" name="Genome Announc.">
        <title>Expanding the biotechnology potential of lactobacilli through comparative genomics of 213 strains and associated genera.</title>
        <authorList>
            <person name="Sun Z."/>
            <person name="Harris H.M."/>
            <person name="McCann A."/>
            <person name="Guo C."/>
            <person name="Argimon S."/>
            <person name="Zhang W."/>
            <person name="Yang X."/>
            <person name="Jeffery I.B."/>
            <person name="Cooney J.C."/>
            <person name="Kagawa T.F."/>
            <person name="Liu W."/>
            <person name="Song Y."/>
            <person name="Salvetti E."/>
            <person name="Wrobel A."/>
            <person name="Rasinkangas P."/>
            <person name="Parkhill J."/>
            <person name="Rea M.C."/>
            <person name="O'Sullivan O."/>
            <person name="Ritari J."/>
            <person name="Douillard F.P."/>
            <person name="Paul Ross R."/>
            <person name="Yang R."/>
            <person name="Briner A.E."/>
            <person name="Felis G.E."/>
            <person name="de Vos W.M."/>
            <person name="Barrangou R."/>
            <person name="Klaenhammer T.R."/>
            <person name="Caufield P.W."/>
            <person name="Cui Y."/>
            <person name="Zhang H."/>
            <person name="O'Toole P.W."/>
        </authorList>
    </citation>
    <scope>NUCLEOTIDE SEQUENCE [LARGE SCALE GENOMIC DNA]</scope>
    <source>
        <strain evidence="9 10">JCM 17355</strain>
    </source>
</reference>
<evidence type="ECO:0000256" key="6">
    <source>
        <dbReference type="ARBA" id="ARBA00049024"/>
    </source>
</evidence>
<keyword evidence="2 7" id="KW-0028">Amino-acid biosynthesis</keyword>
<keyword evidence="4 7" id="KW-0521">NADP</keyword>
<dbReference type="Gene3D" id="3.40.309.10">
    <property type="entry name" value="Aldehyde Dehydrogenase, Chain A, domain 2"/>
    <property type="match status" value="1"/>
</dbReference>
<comment type="pathway">
    <text evidence="1 7">Amino-acid biosynthesis; L-proline biosynthesis; L-glutamate 5-semialdehyde from L-glutamate: step 2/2.</text>
</comment>
<organism evidence="9 10">
    <name type="scientific">Companilactobacillus futsaii JCM 17355</name>
    <dbReference type="NCBI Taxonomy" id="1423818"/>
    <lineage>
        <taxon>Bacteria</taxon>
        <taxon>Bacillati</taxon>
        <taxon>Bacillota</taxon>
        <taxon>Bacilli</taxon>
        <taxon>Lactobacillales</taxon>
        <taxon>Lactobacillaceae</taxon>
        <taxon>Companilactobacillus</taxon>
    </lineage>
</organism>
<dbReference type="EMBL" id="AZDO01000137">
    <property type="protein sequence ID" value="KRK91102.1"/>
    <property type="molecule type" value="Genomic_DNA"/>
</dbReference>
<dbReference type="PROSITE" id="PS01223">
    <property type="entry name" value="PROA"/>
    <property type="match status" value="1"/>
</dbReference>
<keyword evidence="7" id="KW-0963">Cytoplasm</keyword>
<dbReference type="InterPro" id="IPR016162">
    <property type="entry name" value="Ald_DH_N"/>
</dbReference>
<feature type="domain" description="Aldehyde dehydrogenase" evidence="8">
    <location>
        <begin position="30"/>
        <end position="310"/>
    </location>
</feature>
<dbReference type="CDD" id="cd07079">
    <property type="entry name" value="ALDH_F18-19_ProA-GPR"/>
    <property type="match status" value="1"/>
</dbReference>
<evidence type="ECO:0000256" key="4">
    <source>
        <dbReference type="ARBA" id="ARBA00022857"/>
    </source>
</evidence>
<keyword evidence="3 7" id="KW-0641">Proline biosynthesis</keyword>
<dbReference type="NCBIfam" id="NF001221">
    <property type="entry name" value="PRK00197.1"/>
    <property type="match status" value="1"/>
</dbReference>
<sequence length="441" mass="48770">MDAAVHYFFVHAILKDKSKKRFRSDFMTNLEQMGQNAQSAAFELGQLGTKKKNTALLNMANALVVNTEKIIEANKEDVENAKKNGIKKAMIDRLLLTPDRINDMSDGLRQVMDLEDPIGKIDRGWQTATGLDITQERVPLGVIGMIYEARPNVTVDAAGLCFKAGNAVILRGGKEAINSNIILSEVLRQALKDSDINPNAVQLIDDVSHETAQKMMELTDYIDVLIPRGSGKFIKMVVNKAKVPIIETGAGNCHIYVDKDADLEKALKIIINAKVQRPSVCNAAEKVVLHKDIANEFLPDLYDALRANNVEVRGDVLAKAIEPDIVPATQEDWGTEYDDYIIAIKVVDSIDDAIKHINKYNTKHSESIITENYTASRKFMKQIDAAVVYTNASTRFTDGQQFGFGAEIGISTQKLHARGPMGANELTTTKYLVQGDGQIRH</sequence>
<dbReference type="InterPro" id="IPR020593">
    <property type="entry name" value="G-glutamylP_reductase_CS"/>
</dbReference>
<dbReference type="Pfam" id="PF00171">
    <property type="entry name" value="Aldedh"/>
    <property type="match status" value="1"/>
</dbReference>
<dbReference type="InterPro" id="IPR016163">
    <property type="entry name" value="Ald_DH_C"/>
</dbReference>
<name>A0ABR5P4K5_9LACO</name>
<evidence type="ECO:0000313" key="9">
    <source>
        <dbReference type="EMBL" id="KRK91102.1"/>
    </source>
</evidence>
<keyword evidence="5 7" id="KW-0560">Oxidoreductase</keyword>
<evidence type="ECO:0000256" key="1">
    <source>
        <dbReference type="ARBA" id="ARBA00004985"/>
    </source>
</evidence>
<proteinExistence type="inferred from homology"/>
<dbReference type="NCBIfam" id="TIGR00407">
    <property type="entry name" value="proA"/>
    <property type="match status" value="1"/>
</dbReference>
<evidence type="ECO:0000313" key="10">
    <source>
        <dbReference type="Proteomes" id="UP000051379"/>
    </source>
</evidence>
<dbReference type="InterPro" id="IPR016161">
    <property type="entry name" value="Ald_DH/histidinol_DH"/>
</dbReference>